<dbReference type="Proteomes" id="UP001149813">
    <property type="component" value="Unassembled WGS sequence"/>
</dbReference>
<gene>
    <name evidence="1" type="ORF">LPJ53_006602</name>
</gene>
<reference evidence="1" key="1">
    <citation type="submission" date="2022-07" db="EMBL/GenBank/DDBJ databases">
        <title>Phylogenomic reconstructions and comparative analyses of Kickxellomycotina fungi.</title>
        <authorList>
            <person name="Reynolds N.K."/>
            <person name="Stajich J.E."/>
            <person name="Barry K."/>
            <person name="Grigoriev I.V."/>
            <person name="Crous P."/>
            <person name="Smith M.E."/>
        </authorList>
    </citation>
    <scope>NUCLEOTIDE SEQUENCE</scope>
    <source>
        <strain evidence="1">NBRC 32514</strain>
    </source>
</reference>
<dbReference type="OrthoDB" id="5587678at2759"/>
<comment type="caution">
    <text evidence="1">The sequence shown here is derived from an EMBL/GenBank/DDBJ whole genome shotgun (WGS) entry which is preliminary data.</text>
</comment>
<accession>A0A9W7XPK5</accession>
<sequence length="140" mass="14939">MQHVMFGDVLGAAEAVDAAEPKASSRAISGSLDDVDDHVPGAQLAVSDGPARASSLELIPTQAGRLHAKSRPKMSFYSPVAIGGDDTADVGAPWEEYAKLADGPAQHLHRSQQRQKYLRIDVEVVGSRWVTADKFAQGLF</sequence>
<organism evidence="1 2">
    <name type="scientific">Coemansia erecta</name>
    <dbReference type="NCBI Taxonomy" id="147472"/>
    <lineage>
        <taxon>Eukaryota</taxon>
        <taxon>Fungi</taxon>
        <taxon>Fungi incertae sedis</taxon>
        <taxon>Zoopagomycota</taxon>
        <taxon>Kickxellomycotina</taxon>
        <taxon>Kickxellomycetes</taxon>
        <taxon>Kickxellales</taxon>
        <taxon>Kickxellaceae</taxon>
        <taxon>Coemansia</taxon>
    </lineage>
</organism>
<keyword evidence="2" id="KW-1185">Reference proteome</keyword>
<dbReference type="AlphaFoldDB" id="A0A9W7XPK5"/>
<protein>
    <submittedName>
        <fullName evidence="1">Uncharacterized protein</fullName>
    </submittedName>
</protein>
<dbReference type="EMBL" id="JANBOJ010001080">
    <property type="protein sequence ID" value="KAJ1718259.1"/>
    <property type="molecule type" value="Genomic_DNA"/>
</dbReference>
<proteinExistence type="predicted"/>
<evidence type="ECO:0000313" key="1">
    <source>
        <dbReference type="EMBL" id="KAJ1718259.1"/>
    </source>
</evidence>
<name>A0A9W7XPK5_9FUNG</name>
<evidence type="ECO:0000313" key="2">
    <source>
        <dbReference type="Proteomes" id="UP001149813"/>
    </source>
</evidence>